<dbReference type="EMBL" id="RBIL01000001">
    <property type="protein sequence ID" value="RKQ93095.1"/>
    <property type="molecule type" value="Genomic_DNA"/>
</dbReference>
<proteinExistence type="predicted"/>
<sequence length="120" mass="12857">MAEEPPPQELDQARRTSMAAERTWLAWWRSALAATAGALGVGRLAPEVLDVAPWPYVLLGCAYAVLAIGLLVVGAQRQRDLERALRTGKHSPLTFRTVAIFSGGGILLAVLTVVLVIAQI</sequence>
<keyword evidence="4 5" id="KW-0472">Membrane</keyword>
<dbReference type="GO" id="GO:0012505">
    <property type="term" value="C:endomembrane system"/>
    <property type="evidence" value="ECO:0007669"/>
    <property type="project" value="UniProtKB-SubCell"/>
</dbReference>
<protein>
    <submittedName>
        <fullName evidence="7">Putative membrane protein</fullName>
    </submittedName>
</protein>
<dbReference type="AlphaFoldDB" id="A0A660LFY3"/>
<feature type="domain" description="DUF202" evidence="6">
    <location>
        <begin position="15"/>
        <end position="83"/>
    </location>
</feature>
<dbReference type="InterPro" id="IPR003807">
    <property type="entry name" value="DUF202"/>
</dbReference>
<evidence type="ECO:0000256" key="4">
    <source>
        <dbReference type="ARBA" id="ARBA00023136"/>
    </source>
</evidence>
<reference evidence="7 8" key="1">
    <citation type="submission" date="2018-10" db="EMBL/GenBank/DDBJ databases">
        <title>Genomic Encyclopedia of Archaeal and Bacterial Type Strains, Phase II (KMG-II): from individual species to whole genera.</title>
        <authorList>
            <person name="Goeker M."/>
        </authorList>
    </citation>
    <scope>NUCLEOTIDE SEQUENCE [LARGE SCALE GENOMIC DNA]</scope>
    <source>
        <strain evidence="7 8">DSM 14954</strain>
    </source>
</reference>
<keyword evidence="2 5" id="KW-0812">Transmembrane</keyword>
<accession>A0A660LFY3</accession>
<keyword evidence="3 5" id="KW-1133">Transmembrane helix</keyword>
<feature type="transmembrane region" description="Helical" evidence="5">
    <location>
        <begin position="54"/>
        <end position="73"/>
    </location>
</feature>
<dbReference type="Proteomes" id="UP000278962">
    <property type="component" value="Unassembled WGS sequence"/>
</dbReference>
<evidence type="ECO:0000256" key="3">
    <source>
        <dbReference type="ARBA" id="ARBA00022989"/>
    </source>
</evidence>
<evidence type="ECO:0000259" key="6">
    <source>
        <dbReference type="Pfam" id="PF02656"/>
    </source>
</evidence>
<dbReference type="Pfam" id="PF02656">
    <property type="entry name" value="DUF202"/>
    <property type="match status" value="1"/>
</dbReference>
<comment type="caution">
    <text evidence="7">The sequence shown here is derived from an EMBL/GenBank/DDBJ whole genome shotgun (WGS) entry which is preliminary data.</text>
</comment>
<feature type="transmembrane region" description="Helical" evidence="5">
    <location>
        <begin position="93"/>
        <end position="118"/>
    </location>
</feature>
<gene>
    <name evidence="7" type="ORF">C8N24_2955</name>
</gene>
<evidence type="ECO:0000256" key="2">
    <source>
        <dbReference type="ARBA" id="ARBA00022692"/>
    </source>
</evidence>
<evidence type="ECO:0000313" key="8">
    <source>
        <dbReference type="Proteomes" id="UP000278962"/>
    </source>
</evidence>
<evidence type="ECO:0000313" key="7">
    <source>
        <dbReference type="EMBL" id="RKQ93095.1"/>
    </source>
</evidence>
<keyword evidence="8" id="KW-1185">Reference proteome</keyword>
<evidence type="ECO:0000256" key="5">
    <source>
        <dbReference type="SAM" id="Phobius"/>
    </source>
</evidence>
<comment type="subcellular location">
    <subcellularLocation>
        <location evidence="1">Endomembrane system</location>
        <topology evidence="1">Multi-pass membrane protein</topology>
    </subcellularLocation>
</comment>
<feature type="transmembrane region" description="Helical" evidence="5">
    <location>
        <begin position="24"/>
        <end position="42"/>
    </location>
</feature>
<organism evidence="7 8">
    <name type="scientific">Solirubrobacter pauli</name>
    <dbReference type="NCBI Taxonomy" id="166793"/>
    <lineage>
        <taxon>Bacteria</taxon>
        <taxon>Bacillati</taxon>
        <taxon>Actinomycetota</taxon>
        <taxon>Thermoleophilia</taxon>
        <taxon>Solirubrobacterales</taxon>
        <taxon>Solirubrobacteraceae</taxon>
        <taxon>Solirubrobacter</taxon>
    </lineage>
</organism>
<name>A0A660LFY3_9ACTN</name>
<evidence type="ECO:0000256" key="1">
    <source>
        <dbReference type="ARBA" id="ARBA00004127"/>
    </source>
</evidence>